<evidence type="ECO:0008006" key="3">
    <source>
        <dbReference type="Google" id="ProtNLM"/>
    </source>
</evidence>
<comment type="caution">
    <text evidence="1">The sequence shown here is derived from an EMBL/GenBank/DDBJ whole genome shotgun (WGS) entry which is preliminary data.</text>
</comment>
<organism evidence="1 2">
    <name type="scientific">Vibrio lentus</name>
    <dbReference type="NCBI Taxonomy" id="136468"/>
    <lineage>
        <taxon>Bacteria</taxon>
        <taxon>Pseudomonadati</taxon>
        <taxon>Pseudomonadota</taxon>
        <taxon>Gammaproteobacteria</taxon>
        <taxon>Vibrionales</taxon>
        <taxon>Vibrionaceae</taxon>
        <taxon>Vibrio</taxon>
    </lineage>
</organism>
<protein>
    <recommendedName>
        <fullName evidence="3">Lipoprotein</fullName>
    </recommendedName>
</protein>
<dbReference type="AlphaFoldDB" id="A0A2N7IEM4"/>
<evidence type="ECO:0000313" key="2">
    <source>
        <dbReference type="Proteomes" id="UP000235746"/>
    </source>
</evidence>
<gene>
    <name evidence="1" type="ORF">BCT74_06915</name>
</gene>
<dbReference type="PROSITE" id="PS51257">
    <property type="entry name" value="PROKAR_LIPOPROTEIN"/>
    <property type="match status" value="1"/>
</dbReference>
<evidence type="ECO:0000313" key="1">
    <source>
        <dbReference type="EMBL" id="PML55428.1"/>
    </source>
</evidence>
<reference evidence="2" key="1">
    <citation type="submission" date="2016-07" db="EMBL/GenBank/DDBJ databases">
        <title>Nontailed viruses are major unrecognized killers of bacteria in the ocean.</title>
        <authorList>
            <person name="Kauffman K."/>
            <person name="Hussain F."/>
            <person name="Yang J."/>
            <person name="Arevalo P."/>
            <person name="Brown J."/>
            <person name="Cutler M."/>
            <person name="Kelly L."/>
            <person name="Polz M.F."/>
        </authorList>
    </citation>
    <scope>NUCLEOTIDE SEQUENCE [LARGE SCALE GENOMIC DNA]</scope>
    <source>
        <strain evidence="2">10N.261.51.B8</strain>
    </source>
</reference>
<proteinExistence type="predicted"/>
<dbReference type="Proteomes" id="UP000235746">
    <property type="component" value="Unassembled WGS sequence"/>
</dbReference>
<sequence>MKRIYSIPVLLLSLTGCQSTQDSRQPIPENILQNLSTQWVVVESCYNSGAYTVEQAVNYRDAINYSFSTWSVEQVKIDKTVGEQRTAINDYQSTNGGLGTTCKNWHLNMETTVKNVNNHKHQMTVNQQRAHEINKAKASKPVTYSTSQDSSNNNIIQCTKLGDLSFNKNIQTFKGMVCPIGWLPYNGW</sequence>
<dbReference type="EMBL" id="MCYL01000024">
    <property type="protein sequence ID" value="PML55428.1"/>
    <property type="molecule type" value="Genomic_DNA"/>
</dbReference>
<accession>A0A2N7IEM4</accession>
<name>A0A2N7IEM4_9VIBR</name>
<dbReference type="RefSeq" id="WP_102578808.1">
    <property type="nucleotide sequence ID" value="NZ_MCYL01000024.1"/>
</dbReference>